<evidence type="ECO:0000256" key="3">
    <source>
        <dbReference type="ARBA" id="ARBA00023172"/>
    </source>
</evidence>
<dbReference type="EMBL" id="JBHSZI010000001">
    <property type="protein sequence ID" value="MFC7057657.1"/>
    <property type="molecule type" value="Genomic_DNA"/>
</dbReference>
<organism evidence="5 6">
    <name type="scientific">Halovenus salina</name>
    <dbReference type="NCBI Taxonomy" id="1510225"/>
    <lineage>
        <taxon>Archaea</taxon>
        <taxon>Methanobacteriati</taxon>
        <taxon>Methanobacteriota</taxon>
        <taxon>Stenosarchaea group</taxon>
        <taxon>Halobacteria</taxon>
        <taxon>Halobacteriales</taxon>
        <taxon>Haloarculaceae</taxon>
        <taxon>Halovenus</taxon>
    </lineage>
</organism>
<reference evidence="5 6" key="1">
    <citation type="journal article" date="2019" name="Int. J. Syst. Evol. Microbiol.">
        <title>The Global Catalogue of Microorganisms (GCM) 10K type strain sequencing project: providing services to taxonomists for standard genome sequencing and annotation.</title>
        <authorList>
            <consortium name="The Broad Institute Genomics Platform"/>
            <consortium name="The Broad Institute Genome Sequencing Center for Infectious Disease"/>
            <person name="Wu L."/>
            <person name="Ma J."/>
        </authorList>
    </citation>
    <scope>NUCLEOTIDE SEQUENCE [LARGE SCALE GENOMIC DNA]</scope>
    <source>
        <strain evidence="5 6">JCM 30072</strain>
    </source>
</reference>
<dbReference type="GO" id="GO:0015074">
    <property type="term" value="P:DNA integration"/>
    <property type="evidence" value="ECO:0007669"/>
    <property type="project" value="UniProtKB-KW"/>
</dbReference>
<dbReference type="GO" id="GO:0003677">
    <property type="term" value="F:DNA binding"/>
    <property type="evidence" value="ECO:0007669"/>
    <property type="project" value="UniProtKB-KW"/>
</dbReference>
<dbReference type="PROSITE" id="PS51898">
    <property type="entry name" value="TYR_RECOMBINASE"/>
    <property type="match status" value="1"/>
</dbReference>
<dbReference type="SUPFAM" id="SSF56349">
    <property type="entry name" value="DNA breaking-rejoining enzymes"/>
    <property type="match status" value="1"/>
</dbReference>
<dbReference type="CDD" id="cd00397">
    <property type="entry name" value="DNA_BRE_C"/>
    <property type="match status" value="1"/>
</dbReference>
<keyword evidence="1" id="KW-0229">DNA integration</keyword>
<dbReference type="Proteomes" id="UP001596445">
    <property type="component" value="Unassembled WGS sequence"/>
</dbReference>
<dbReference type="PANTHER" id="PTHR30349:SF41">
    <property type="entry name" value="INTEGRASE_RECOMBINASE PROTEIN MJ0367-RELATED"/>
    <property type="match status" value="1"/>
</dbReference>
<evidence type="ECO:0000313" key="6">
    <source>
        <dbReference type="Proteomes" id="UP001596445"/>
    </source>
</evidence>
<comment type="caution">
    <text evidence="5">The sequence shown here is derived from an EMBL/GenBank/DDBJ whole genome shotgun (WGS) entry which is preliminary data.</text>
</comment>
<dbReference type="InterPro" id="IPR050090">
    <property type="entry name" value="Tyrosine_recombinase_XerCD"/>
</dbReference>
<accession>A0ABD5VY10</accession>
<dbReference type="InterPro" id="IPR011010">
    <property type="entry name" value="DNA_brk_join_enz"/>
</dbReference>
<name>A0ABD5VY10_9EURY</name>
<dbReference type="Pfam" id="PF00589">
    <property type="entry name" value="Phage_integrase"/>
    <property type="match status" value="1"/>
</dbReference>
<dbReference type="InterPro" id="IPR002104">
    <property type="entry name" value="Integrase_catalytic"/>
</dbReference>
<feature type="domain" description="Tyr recombinase" evidence="4">
    <location>
        <begin position="36"/>
        <end position="251"/>
    </location>
</feature>
<keyword evidence="3" id="KW-0233">DNA recombination</keyword>
<evidence type="ECO:0000256" key="1">
    <source>
        <dbReference type="ARBA" id="ARBA00022908"/>
    </source>
</evidence>
<keyword evidence="6" id="KW-1185">Reference proteome</keyword>
<evidence type="ECO:0000259" key="4">
    <source>
        <dbReference type="PROSITE" id="PS51898"/>
    </source>
</evidence>
<protein>
    <submittedName>
        <fullName evidence="5">Tyrosine-type recombinase/integrase</fullName>
    </submittedName>
</protein>
<dbReference type="Gene3D" id="1.10.443.10">
    <property type="entry name" value="Intergrase catalytic core"/>
    <property type="match status" value="1"/>
</dbReference>
<gene>
    <name evidence="5" type="ORF">ACFQQG_05065</name>
</gene>
<dbReference type="PANTHER" id="PTHR30349">
    <property type="entry name" value="PHAGE INTEGRASE-RELATED"/>
    <property type="match status" value="1"/>
</dbReference>
<evidence type="ECO:0000313" key="5">
    <source>
        <dbReference type="EMBL" id="MFC7057657.1"/>
    </source>
</evidence>
<keyword evidence="2" id="KW-0238">DNA-binding</keyword>
<dbReference type="RefSeq" id="WP_382184434.1">
    <property type="nucleotide sequence ID" value="NZ_JBHSZI010000001.1"/>
</dbReference>
<dbReference type="InterPro" id="IPR013762">
    <property type="entry name" value="Integrase-like_cat_sf"/>
</dbReference>
<evidence type="ECO:0000256" key="2">
    <source>
        <dbReference type="ARBA" id="ARBA00023125"/>
    </source>
</evidence>
<dbReference type="GO" id="GO:0006310">
    <property type="term" value="P:DNA recombination"/>
    <property type="evidence" value="ECO:0007669"/>
    <property type="project" value="UniProtKB-KW"/>
</dbReference>
<proteinExistence type="predicted"/>
<dbReference type="AlphaFoldDB" id="A0ABD5VY10"/>
<sequence>MDTLRVFIRWLETVDGVEQDLHTKVRSPDLSGEEKSRDVMLDKERADRALEYLRKYKYASRQHVVLTLLWHTMMRVGALHALDVGDFNEEEQSIEVVHRPEKDTSIKNAERGERHIGLSDEVCTVLVDWITDRRPDTTDEHGRHPLISSELGRVHRTTLRRDCYRYTRPCVFTDECPHDRKISDCDAAEHDHPYECPSSVSPHAFRRGALTHALNSEVPEKVLSDRANLSESVLDEFYDNRSKQERMEKRRKYLNHI</sequence>